<sequence>MPSQMDLLNASSIGGGGSSSLGDNNLASRGRRPLTPIIFAGPGSNLYPLCDPYSSSTTDALPKALLPLANRPLISFPLQHLVSAGFKHAIVLAPSHQHKAIEGALKGVRLHPPAVVGQKGAAAAAAAAASSSTSSNIAVVDGLSAGSKHWESSTNAAIVVELLPLGPYDGKDSNQSSKDTAAGDGQDENDGFRRIARPGTAELLRWVASIGKLETDPLVLPLDLVSPSVPLSSFLLSYYSECDPTPPTLMSLLYQRGAGEAVGREREKEGPARLLAAYGTSSSSSSAPLATHPLLLLSEPPATGAAAMPSLPIRTGMLHAHPRAKISTALLDSHVYVLRRDHVLPLLEARRDFTSLREHVVPFLAKASWQKGLPEKAGWKLAADGEARKTGSEGSGMEEDEEEDLDRPSEKTIARQGQALMRLAFERSSLSKPRKAGGAQLVRAVTCIAPTASMFTATSVPTGSGGGGKQGGGKGNNNASAAATAAAEAAAEEASHFLARANTLPTYLECNRYLLRALVAAGQSGRPVSGGAIPLLVGSMDGNAAGAGSGTGHDISSTAQLSPDTLLPPATSSSSSSTLKIGDRSSIKRCLLSPRVTIGKNVRLSGCVLMDGAVVGDGAKLENCIVGPRARVGERSALKDCDLGCGAKVGERREGRGEKFSREEESDDEGDEVAGGED</sequence>
<feature type="compositionally biased region" description="Basic and acidic residues" evidence="9">
    <location>
        <begin position="652"/>
        <end position="663"/>
    </location>
</feature>
<dbReference type="InterPro" id="IPR056729">
    <property type="entry name" value="GMPPB_C"/>
</dbReference>
<evidence type="ECO:0000259" key="10">
    <source>
        <dbReference type="Pfam" id="PF25087"/>
    </source>
</evidence>
<feature type="compositionally biased region" description="Low complexity" evidence="9">
    <location>
        <begin position="561"/>
        <end position="579"/>
    </location>
</feature>
<keyword evidence="12" id="KW-1185">Reference proteome</keyword>
<dbReference type="GO" id="GO:0005829">
    <property type="term" value="C:cytosol"/>
    <property type="evidence" value="ECO:0007669"/>
    <property type="project" value="UniProtKB-SubCell"/>
</dbReference>
<organism evidence="11 12">
    <name type="scientific">Jaminaea rosea</name>
    <dbReference type="NCBI Taxonomy" id="1569628"/>
    <lineage>
        <taxon>Eukaryota</taxon>
        <taxon>Fungi</taxon>
        <taxon>Dikarya</taxon>
        <taxon>Basidiomycota</taxon>
        <taxon>Ustilaginomycotina</taxon>
        <taxon>Exobasidiomycetes</taxon>
        <taxon>Microstromatales</taxon>
        <taxon>Microstromatales incertae sedis</taxon>
        <taxon>Jaminaea</taxon>
    </lineage>
</organism>
<evidence type="ECO:0000256" key="9">
    <source>
        <dbReference type="SAM" id="MobiDB-lite"/>
    </source>
</evidence>
<feature type="domain" description="Mannose-1-phosphate guanyltransferase C-terminal" evidence="10">
    <location>
        <begin position="577"/>
        <end position="641"/>
    </location>
</feature>
<evidence type="ECO:0000256" key="2">
    <source>
        <dbReference type="ARBA" id="ARBA00007878"/>
    </source>
</evidence>
<dbReference type="GO" id="GO:0003743">
    <property type="term" value="F:translation initiation factor activity"/>
    <property type="evidence" value="ECO:0007669"/>
    <property type="project" value="UniProtKB-KW"/>
</dbReference>
<feature type="region of interest" description="Disordered" evidence="9">
    <location>
        <begin position="459"/>
        <end position="479"/>
    </location>
</feature>
<dbReference type="InterPro" id="IPR011004">
    <property type="entry name" value="Trimer_LpxA-like_sf"/>
</dbReference>
<dbReference type="GO" id="GO:0005085">
    <property type="term" value="F:guanyl-nucleotide exchange factor activity"/>
    <property type="evidence" value="ECO:0007669"/>
    <property type="project" value="TreeGrafter"/>
</dbReference>
<keyword evidence="5" id="KW-0648">Protein biosynthesis</keyword>
<evidence type="ECO:0000256" key="6">
    <source>
        <dbReference type="ARBA" id="ARBA00044196"/>
    </source>
</evidence>
<dbReference type="GO" id="GO:0002183">
    <property type="term" value="P:cytoplasmic translational initiation"/>
    <property type="evidence" value="ECO:0007669"/>
    <property type="project" value="TreeGrafter"/>
</dbReference>
<evidence type="ECO:0000256" key="1">
    <source>
        <dbReference type="ARBA" id="ARBA00004514"/>
    </source>
</evidence>
<feature type="region of interest" description="Disordered" evidence="9">
    <location>
        <begin position="547"/>
        <end position="580"/>
    </location>
</feature>
<dbReference type="GeneID" id="37028612"/>
<dbReference type="Gene3D" id="2.160.10.10">
    <property type="entry name" value="Hexapeptide repeat proteins"/>
    <property type="match status" value="1"/>
</dbReference>
<dbReference type="Pfam" id="PF25087">
    <property type="entry name" value="GMPPB_C"/>
    <property type="match status" value="1"/>
</dbReference>
<feature type="compositionally biased region" description="Gly residues" evidence="9">
    <location>
        <begin position="463"/>
        <end position="475"/>
    </location>
</feature>
<evidence type="ECO:0000256" key="4">
    <source>
        <dbReference type="ARBA" id="ARBA00022540"/>
    </source>
</evidence>
<dbReference type="SUPFAM" id="SSF51161">
    <property type="entry name" value="Trimeric LpxA-like enzymes"/>
    <property type="match status" value="1"/>
</dbReference>
<feature type="compositionally biased region" description="Acidic residues" evidence="9">
    <location>
        <begin position="396"/>
        <end position="405"/>
    </location>
</feature>
<comment type="subunit">
    <text evidence="8">Component of the translation initiation factor 2B (eIF2B) complex which is a heterodecamer of two sets of five different subunits: alpha, beta, gamma, delta and epsilon. Subunits alpha, beta and delta comprise a regulatory subcomplex and subunits epsilon and gamma comprise a catalytic subcomplex. Within the complex, the hexameric regulatory complex resides at the center, with the two heterodimeric catalytic subcomplexes bound on opposite sides.</text>
</comment>
<dbReference type="EMBL" id="KZ819674">
    <property type="protein sequence ID" value="PWN25830.1"/>
    <property type="molecule type" value="Genomic_DNA"/>
</dbReference>
<evidence type="ECO:0000256" key="5">
    <source>
        <dbReference type="ARBA" id="ARBA00022917"/>
    </source>
</evidence>
<feature type="region of interest" description="Disordered" evidence="9">
    <location>
        <begin position="169"/>
        <end position="193"/>
    </location>
</feature>
<evidence type="ECO:0000256" key="7">
    <source>
        <dbReference type="ARBA" id="ARBA00044229"/>
    </source>
</evidence>
<name>A0A316UKS0_9BASI</name>
<dbReference type="STRING" id="1569628.A0A316UKS0"/>
<feature type="region of interest" description="Disordered" evidence="9">
    <location>
        <begin position="652"/>
        <end position="678"/>
    </location>
</feature>
<dbReference type="InterPro" id="IPR029044">
    <property type="entry name" value="Nucleotide-diphossugar_trans"/>
</dbReference>
<comment type="subcellular location">
    <subcellularLocation>
        <location evidence="1">Cytoplasm</location>
        <location evidence="1">Cytosol</location>
    </subcellularLocation>
</comment>
<evidence type="ECO:0000313" key="11">
    <source>
        <dbReference type="EMBL" id="PWN25830.1"/>
    </source>
</evidence>
<gene>
    <name evidence="11" type="ORF">BDZ90DRAFT_233845</name>
</gene>
<dbReference type="SUPFAM" id="SSF53448">
    <property type="entry name" value="Nucleotide-diphospho-sugar transferases"/>
    <property type="match status" value="1"/>
</dbReference>
<keyword evidence="3" id="KW-0963">Cytoplasm</keyword>
<dbReference type="InterPro" id="IPR051960">
    <property type="entry name" value="eIF2B_gamma"/>
</dbReference>
<dbReference type="Proteomes" id="UP000245884">
    <property type="component" value="Unassembled WGS sequence"/>
</dbReference>
<evidence type="ECO:0000256" key="3">
    <source>
        <dbReference type="ARBA" id="ARBA00022490"/>
    </source>
</evidence>
<dbReference type="PANTHER" id="PTHR45989">
    <property type="entry name" value="TRANSLATION INITIATION FACTOR EIF-2B SUBUNIT GAMMA"/>
    <property type="match status" value="1"/>
</dbReference>
<dbReference type="RefSeq" id="XP_025360442.1">
    <property type="nucleotide sequence ID" value="XM_025506789.1"/>
</dbReference>
<dbReference type="AlphaFoldDB" id="A0A316UKS0"/>
<feature type="region of interest" description="Disordered" evidence="9">
    <location>
        <begin position="383"/>
        <end position="410"/>
    </location>
</feature>
<dbReference type="PANTHER" id="PTHR45989:SF1">
    <property type="entry name" value="TRANSLATION INITIATION FACTOR EIF-2B SUBUNIT GAMMA"/>
    <property type="match status" value="1"/>
</dbReference>
<accession>A0A316UKS0</accession>
<dbReference type="OrthoDB" id="1733332at2759"/>
<evidence type="ECO:0000256" key="8">
    <source>
        <dbReference type="ARBA" id="ARBA00046432"/>
    </source>
</evidence>
<dbReference type="Gene3D" id="3.90.550.10">
    <property type="entry name" value="Spore Coat Polysaccharide Biosynthesis Protein SpsA, Chain A"/>
    <property type="match status" value="1"/>
</dbReference>
<comment type="similarity">
    <text evidence="2">Belongs to the eIF-2B gamma/epsilon subunits family.</text>
</comment>
<dbReference type="GO" id="GO:0005851">
    <property type="term" value="C:eukaryotic translation initiation factor 2B complex"/>
    <property type="evidence" value="ECO:0007669"/>
    <property type="project" value="TreeGrafter"/>
</dbReference>
<proteinExistence type="inferred from homology"/>
<feature type="compositionally biased region" description="Acidic residues" evidence="9">
    <location>
        <begin position="664"/>
        <end position="678"/>
    </location>
</feature>
<evidence type="ECO:0000313" key="12">
    <source>
        <dbReference type="Proteomes" id="UP000245884"/>
    </source>
</evidence>
<keyword evidence="4" id="KW-0396">Initiation factor</keyword>
<reference evidence="11 12" key="1">
    <citation type="journal article" date="2018" name="Mol. Biol. Evol.">
        <title>Broad Genomic Sampling Reveals a Smut Pathogenic Ancestry of the Fungal Clade Ustilaginomycotina.</title>
        <authorList>
            <person name="Kijpornyongpan T."/>
            <person name="Mondo S.J."/>
            <person name="Barry K."/>
            <person name="Sandor L."/>
            <person name="Lee J."/>
            <person name="Lipzen A."/>
            <person name="Pangilinan J."/>
            <person name="LaButti K."/>
            <person name="Hainaut M."/>
            <person name="Henrissat B."/>
            <person name="Grigoriev I.V."/>
            <person name="Spatafora J.W."/>
            <person name="Aime M.C."/>
        </authorList>
    </citation>
    <scope>NUCLEOTIDE SEQUENCE [LARGE SCALE GENOMIC DNA]</scope>
    <source>
        <strain evidence="11 12">MCA 5214</strain>
    </source>
</reference>
<protein>
    <recommendedName>
        <fullName evidence="6">Translation initiation factor eIF2B subunit gamma</fullName>
    </recommendedName>
    <alternativeName>
        <fullName evidence="7">eIF2B GDP-GTP exchange factor subunit gamma</fullName>
    </alternativeName>
</protein>